<feature type="domain" description="SPOR" evidence="2">
    <location>
        <begin position="1110"/>
        <end position="1196"/>
    </location>
</feature>
<dbReference type="Gene3D" id="3.30.70.1070">
    <property type="entry name" value="Sporulation related repeat"/>
    <property type="match status" value="1"/>
</dbReference>
<dbReference type="EMBL" id="VLLC01000002">
    <property type="protein sequence ID" value="TWI76875.1"/>
    <property type="molecule type" value="Genomic_DNA"/>
</dbReference>
<feature type="compositionally biased region" description="Polar residues" evidence="1">
    <location>
        <begin position="128"/>
        <end position="137"/>
    </location>
</feature>
<evidence type="ECO:0000313" key="4">
    <source>
        <dbReference type="Proteomes" id="UP000318307"/>
    </source>
</evidence>
<gene>
    <name evidence="3" type="ORF">LZ24_00497</name>
</gene>
<dbReference type="SUPFAM" id="SSF49478">
    <property type="entry name" value="Cna protein B-type domain"/>
    <property type="match status" value="1"/>
</dbReference>
<feature type="region of interest" description="Disordered" evidence="1">
    <location>
        <begin position="335"/>
        <end position="355"/>
    </location>
</feature>
<feature type="region of interest" description="Disordered" evidence="1">
    <location>
        <begin position="118"/>
        <end position="137"/>
    </location>
</feature>
<feature type="region of interest" description="Disordered" evidence="1">
    <location>
        <begin position="1093"/>
        <end position="1118"/>
    </location>
</feature>
<dbReference type="GO" id="GO:0042834">
    <property type="term" value="F:peptidoglycan binding"/>
    <property type="evidence" value="ECO:0007669"/>
    <property type="project" value="InterPro"/>
</dbReference>
<evidence type="ECO:0000256" key="1">
    <source>
        <dbReference type="SAM" id="MobiDB-lite"/>
    </source>
</evidence>
<proteinExistence type="predicted"/>
<organism evidence="3 4">
    <name type="scientific">Desulfobotulus alkaliphilus</name>
    <dbReference type="NCBI Taxonomy" id="622671"/>
    <lineage>
        <taxon>Bacteria</taxon>
        <taxon>Pseudomonadati</taxon>
        <taxon>Thermodesulfobacteriota</taxon>
        <taxon>Desulfobacteria</taxon>
        <taxon>Desulfobacterales</taxon>
        <taxon>Desulfobacteraceae</taxon>
        <taxon>Desulfobotulus</taxon>
    </lineage>
</organism>
<name>A0A562S6A9_9BACT</name>
<evidence type="ECO:0000313" key="3">
    <source>
        <dbReference type="EMBL" id="TWI76875.1"/>
    </source>
</evidence>
<keyword evidence="4" id="KW-1185">Reference proteome</keyword>
<dbReference type="SUPFAM" id="SSF110997">
    <property type="entry name" value="Sporulation related repeat"/>
    <property type="match status" value="1"/>
</dbReference>
<feature type="region of interest" description="Disordered" evidence="1">
    <location>
        <begin position="517"/>
        <end position="536"/>
    </location>
</feature>
<feature type="compositionally biased region" description="Basic and acidic residues" evidence="1">
    <location>
        <begin position="519"/>
        <end position="529"/>
    </location>
</feature>
<comment type="caution">
    <text evidence="3">The sequence shown here is derived from an EMBL/GenBank/DDBJ whole genome shotgun (WGS) entry which is preliminary data.</text>
</comment>
<reference evidence="3 4" key="1">
    <citation type="submission" date="2019-07" db="EMBL/GenBank/DDBJ databases">
        <title>Genome sequencing of 100 strains of the haloalkaliphilic chemolithoautotrophic sulfur-oxidizing bacterium Thioalkalivibrio.</title>
        <authorList>
            <person name="Muyzer G."/>
        </authorList>
    </citation>
    <scope>NUCLEOTIDE SEQUENCE [LARGE SCALE GENOMIC DNA]</scope>
    <source>
        <strain evidence="3 4">ASO4-4</strain>
    </source>
</reference>
<dbReference type="InterPro" id="IPR036680">
    <property type="entry name" value="SPOR-like_sf"/>
</dbReference>
<evidence type="ECO:0000259" key="2">
    <source>
        <dbReference type="PROSITE" id="PS51724"/>
    </source>
</evidence>
<dbReference type="Gene3D" id="2.60.40.10">
    <property type="entry name" value="Immunoglobulins"/>
    <property type="match status" value="2"/>
</dbReference>
<sequence length="1274" mass="141087">MVSPMRVIAATAPAPSGNITGKGDRDSYALAGADRLLKNTGQWQRWQQIRQVNDTLARKLASLVMERNALMKRAEAGEKISWDAFDALTSQLGREGIHLWDQKALMASGWAKKFKNPPPLIHEGGAASSGQMDENSPSLPPLDGLHLHGMSQMPTPEERFSSPKEPDFLVLNATWDRYTLASGLGAYGSKDQLFMPLGALAAILEVPLRVSPQTGRATGEVLGQNFDLNLENNAITLGRRTLTIPDNAIIHNEEDIHVDARVLKEWLPLDFDFSYREMAVRLQPKDSFPFQERIERQQRWNRLGSFQGSVGPSVLEEKTSPPFASLPVVDLSLSASQHSRSNNPRQASYTLSGAGNLGGGTSHLYVRGDDSHNPRRVEARFEKTDASGSMPLGATRFALGDVPSPSVPILGRPATAQGLLLENRSLYREREFDSTRFEGNLAPGWEVELYRGTALMDVQRVGEDGRYLFDDVSLYYGINDFKLIFYGPEGQRREENQRLEVGTDMLPKGKMSYSASLTRQDRVSYEENPSRNPDAGNAVAVGVFEYGLGERTTLSTGFISDTLNENRRTQLHAGMETALRGASLRMDAVHNTEGGSALRLGSQTALRDQRIRASFELQDRLDGRQRNNPVRSITDLSLSGTLGKEDGFRLPYTLSGRYTDREDSYESRISLLNSLRTGRVHWNHRISHDYNSASTNPESIRGSIRASTRLKNTHIRTHGDYRLDDYEKGFTGAGLTANRNLKKDLDIQGSLNKSFTGTERTAADIQLNMRKEKLSISPKLAADDKGDWSVSLNMNMALGPDPHRKALRPLPRNSSTQGLAAVRVFEDSNVNGVMDGNEKGLAGVRVRAVQSGSRAVTDKDGIAFLQLSPHRKTDIVIEEESLEDPALYPLHPGEAVTPRPGDVRPLSFAVIRTGEIDGTLYGINSSGDSVPLRQVEVLLKNEDGEVVDRVLSEYDGFYLFERVKPGNYTVEALLPQDDGTFMSKSLNTTVDETGSIESGLDMVMADEDRAGIKTSVLARDEMVLFSDGRWTEMPEEKRPDSTRAVFEGPEAVLYQNGQWVSGALGRALPEQRPVLKEDRVLYDAHILKTGDSKATKTTATHKIPHKTPLKGRTSSYGVHAGSYKSREKALKGIQWAKAQMPELKDLEGAKIQPVDLGEKGLWYRVILGNFENRTDADRLAAMMAEKTGYGRVLNSLNREERAVHLASYGNIEDAEKGIINLERQFRSLMGKELSMAIAKEGNTFRALVQNFKAMEDAEQFREKVAEMGGYARAL</sequence>
<dbReference type="InterPro" id="IPR013783">
    <property type="entry name" value="Ig-like_fold"/>
</dbReference>
<dbReference type="Proteomes" id="UP000318307">
    <property type="component" value="Unassembled WGS sequence"/>
</dbReference>
<accession>A0A562S6A9</accession>
<dbReference type="Pfam" id="PF05036">
    <property type="entry name" value="SPOR"/>
    <property type="match status" value="1"/>
</dbReference>
<protein>
    <submittedName>
        <fullName evidence="3">Sporulation related protein</fullName>
    </submittedName>
</protein>
<dbReference type="InterPro" id="IPR007730">
    <property type="entry name" value="SPOR-like_dom"/>
</dbReference>
<feature type="compositionally biased region" description="Polar residues" evidence="1">
    <location>
        <begin position="335"/>
        <end position="353"/>
    </location>
</feature>
<dbReference type="RefSeq" id="WP_144681970.1">
    <property type="nucleotide sequence ID" value="NZ_VLLC01000002.1"/>
</dbReference>
<dbReference type="PROSITE" id="PS51724">
    <property type="entry name" value="SPOR"/>
    <property type="match status" value="1"/>
</dbReference>
<dbReference type="OrthoDB" id="121544at2"/>
<dbReference type="AlphaFoldDB" id="A0A562S6A9"/>